<proteinExistence type="predicted"/>
<evidence type="ECO:0000313" key="1">
    <source>
        <dbReference type="EMBL" id="DAF53539.1"/>
    </source>
</evidence>
<dbReference type="EMBL" id="BK032656">
    <property type="protein sequence ID" value="DAF53539.1"/>
    <property type="molecule type" value="Genomic_DNA"/>
</dbReference>
<reference evidence="1" key="1">
    <citation type="journal article" date="2021" name="Proc. Natl. Acad. Sci. U.S.A.">
        <title>A Catalog of Tens of Thousands of Viruses from Human Metagenomes Reveals Hidden Associations with Chronic Diseases.</title>
        <authorList>
            <person name="Tisza M.J."/>
            <person name="Buck C.B."/>
        </authorList>
    </citation>
    <scope>NUCLEOTIDE SEQUENCE</scope>
    <source>
        <strain evidence="1">CtCi71</strain>
    </source>
</reference>
<sequence>MSLGRTPAGTIVTDGVTDFYSCGNCIYIREEEK</sequence>
<protein>
    <submittedName>
        <fullName evidence="1">Uncharacterized protein</fullName>
    </submittedName>
</protein>
<organism evidence="1">
    <name type="scientific">Podoviridae sp. ctCi71</name>
    <dbReference type="NCBI Taxonomy" id="2827725"/>
    <lineage>
        <taxon>Viruses</taxon>
        <taxon>Duplodnaviria</taxon>
        <taxon>Heunggongvirae</taxon>
        <taxon>Uroviricota</taxon>
        <taxon>Caudoviricetes</taxon>
    </lineage>
</organism>
<name>A0A8S5SRU2_9CAUD</name>
<accession>A0A8S5SRU2</accession>